<accession>A0A660SH13</accession>
<organism evidence="2 3">
    <name type="scientific">candidate division WOR-3 bacterium</name>
    <dbReference type="NCBI Taxonomy" id="2052148"/>
    <lineage>
        <taxon>Bacteria</taxon>
        <taxon>Bacteria division WOR-3</taxon>
    </lineage>
</organism>
<dbReference type="Proteomes" id="UP000268469">
    <property type="component" value="Unassembled WGS sequence"/>
</dbReference>
<gene>
    <name evidence="2" type="ORF">DRP53_08735</name>
</gene>
<evidence type="ECO:0008006" key="4">
    <source>
        <dbReference type="Google" id="ProtNLM"/>
    </source>
</evidence>
<comment type="caution">
    <text evidence="2">The sequence shown here is derived from an EMBL/GenBank/DDBJ whole genome shotgun (WGS) entry which is preliminary data.</text>
</comment>
<keyword evidence="1" id="KW-0812">Transmembrane</keyword>
<reference evidence="2 3" key="1">
    <citation type="submission" date="2018-06" db="EMBL/GenBank/DDBJ databases">
        <title>Extensive metabolic versatility and redundancy in microbially diverse, dynamic hydrothermal sediments.</title>
        <authorList>
            <person name="Dombrowski N."/>
            <person name="Teske A."/>
            <person name="Baker B.J."/>
        </authorList>
    </citation>
    <scope>NUCLEOTIDE SEQUENCE [LARGE SCALE GENOMIC DNA]</scope>
    <source>
        <strain evidence="2">B36_G15</strain>
    </source>
</reference>
<dbReference type="AlphaFoldDB" id="A0A660SH13"/>
<feature type="transmembrane region" description="Helical" evidence="1">
    <location>
        <begin position="45"/>
        <end position="63"/>
    </location>
</feature>
<keyword evidence="1" id="KW-1133">Transmembrane helix</keyword>
<dbReference type="EMBL" id="QNBE01000095">
    <property type="protein sequence ID" value="RKX69270.1"/>
    <property type="molecule type" value="Genomic_DNA"/>
</dbReference>
<keyword evidence="1" id="KW-0472">Membrane</keyword>
<evidence type="ECO:0000313" key="2">
    <source>
        <dbReference type="EMBL" id="RKX69270.1"/>
    </source>
</evidence>
<sequence>MGYRPSDEKVIYRERIPLGRSHRLLLSFLIMASAAFFIIFTLANIPLGMLVAAFVLLVLLIVYRSFQKAMLILTKDELLIRSLLPPLRIRVEEISSIEVRDKLVLPEPYQGHIRVGGVFYRSWPDLKILKYRKNGYLYIGKQNGESIILTPKHPNRLEDLLKKLKQSYSG</sequence>
<proteinExistence type="predicted"/>
<name>A0A660SH13_UNCW3</name>
<feature type="transmembrane region" description="Helical" evidence="1">
    <location>
        <begin position="21"/>
        <end position="39"/>
    </location>
</feature>
<evidence type="ECO:0000313" key="3">
    <source>
        <dbReference type="Proteomes" id="UP000268469"/>
    </source>
</evidence>
<evidence type="ECO:0000256" key="1">
    <source>
        <dbReference type="SAM" id="Phobius"/>
    </source>
</evidence>
<protein>
    <recommendedName>
        <fullName evidence="4">Bacterial Pleckstrin homology domain-containing protein</fullName>
    </recommendedName>
</protein>